<dbReference type="EMBL" id="QKQS01000003">
    <property type="protein sequence ID" value="PZA13770.1"/>
    <property type="molecule type" value="Genomic_DNA"/>
</dbReference>
<keyword evidence="2" id="KW-0808">Transferase</keyword>
<dbReference type="InterPro" id="IPR050508">
    <property type="entry name" value="Methyltransf_Superfamily"/>
</dbReference>
<dbReference type="CDD" id="cd02440">
    <property type="entry name" value="AdoMet_MTases"/>
    <property type="match status" value="1"/>
</dbReference>
<evidence type="ECO:0000313" key="3">
    <source>
        <dbReference type="Proteomes" id="UP000248134"/>
    </source>
</evidence>
<dbReference type="SUPFAM" id="SSF53335">
    <property type="entry name" value="S-adenosyl-L-methionine-dependent methyltransferases"/>
    <property type="match status" value="1"/>
</dbReference>
<organism evidence="2 3">
    <name type="scientific">Rhodopseudomonas palustris</name>
    <dbReference type="NCBI Taxonomy" id="1076"/>
    <lineage>
        <taxon>Bacteria</taxon>
        <taxon>Pseudomonadati</taxon>
        <taxon>Pseudomonadota</taxon>
        <taxon>Alphaproteobacteria</taxon>
        <taxon>Hyphomicrobiales</taxon>
        <taxon>Nitrobacteraceae</taxon>
        <taxon>Rhodopseudomonas</taxon>
    </lineage>
</organism>
<comment type="caution">
    <text evidence="2">The sequence shown here is derived from an EMBL/GenBank/DDBJ whole genome shotgun (WGS) entry which is preliminary data.</text>
</comment>
<reference evidence="2 3" key="1">
    <citation type="submission" date="2018-06" db="EMBL/GenBank/DDBJ databases">
        <title>Draft Whole-Genome Sequence of the purple photosynthetic bacterium Rhodospeudomonas palustris XCP.</title>
        <authorList>
            <person name="Rayyan A."/>
            <person name="Meyer T.E."/>
            <person name="Kyndt J.A."/>
        </authorList>
    </citation>
    <scope>NUCLEOTIDE SEQUENCE [LARGE SCALE GENOMIC DNA]</scope>
    <source>
        <strain evidence="2 3">XCP</strain>
    </source>
</reference>
<dbReference type="Pfam" id="PF08241">
    <property type="entry name" value="Methyltransf_11"/>
    <property type="match status" value="1"/>
</dbReference>
<dbReference type="OrthoDB" id="21342at2"/>
<dbReference type="Proteomes" id="UP000248134">
    <property type="component" value="Unassembled WGS sequence"/>
</dbReference>
<accession>A0A323UQ26</accession>
<keyword evidence="2" id="KW-0489">Methyltransferase</keyword>
<dbReference type="PANTHER" id="PTHR42912:SF80">
    <property type="entry name" value="METHYLTRANSFERASE DOMAIN-CONTAINING PROTEIN"/>
    <property type="match status" value="1"/>
</dbReference>
<sequence>MSQHLANFALKEEIREYWSRRAETFDQSPLHGMQAPGEKAAWLDLIGSHVAAPAGADVLELAFGTGEITSVLLALGFRVTGLDLTEAMLRKAKAKHAGASDLSLFLGDAEDTREDDESHDAIVMRHLVWTLVDPMAAFRDWYRVVRPGGRIVIIDGDFAETSLLKRWRRKLAQWMERREGTQAPVIDWAAHEAIMRQIYFSRGLRPNALRQMLTEAGFGDFRIEGLEPVRKAQRRGASLATRLKVGLSDSFILSCAKPR</sequence>
<evidence type="ECO:0000313" key="2">
    <source>
        <dbReference type="EMBL" id="PZA13770.1"/>
    </source>
</evidence>
<gene>
    <name evidence="2" type="ORF">DNX69_01540</name>
</gene>
<dbReference type="PANTHER" id="PTHR42912">
    <property type="entry name" value="METHYLTRANSFERASE"/>
    <property type="match status" value="1"/>
</dbReference>
<dbReference type="Gene3D" id="3.40.50.150">
    <property type="entry name" value="Vaccinia Virus protein VP39"/>
    <property type="match status" value="1"/>
</dbReference>
<dbReference type="GO" id="GO:0008757">
    <property type="term" value="F:S-adenosylmethionine-dependent methyltransferase activity"/>
    <property type="evidence" value="ECO:0007669"/>
    <property type="project" value="InterPro"/>
</dbReference>
<dbReference type="InterPro" id="IPR013216">
    <property type="entry name" value="Methyltransf_11"/>
</dbReference>
<dbReference type="RefSeq" id="WP_110784268.1">
    <property type="nucleotide sequence ID" value="NZ_QKQS01000003.1"/>
</dbReference>
<dbReference type="AlphaFoldDB" id="A0A323UQ26"/>
<dbReference type="GO" id="GO:0032259">
    <property type="term" value="P:methylation"/>
    <property type="evidence" value="ECO:0007669"/>
    <property type="project" value="UniProtKB-KW"/>
</dbReference>
<dbReference type="InterPro" id="IPR029063">
    <property type="entry name" value="SAM-dependent_MTases_sf"/>
</dbReference>
<feature type="domain" description="Methyltransferase type 11" evidence="1">
    <location>
        <begin position="59"/>
        <end position="153"/>
    </location>
</feature>
<name>A0A323UQ26_RHOPL</name>
<evidence type="ECO:0000259" key="1">
    <source>
        <dbReference type="Pfam" id="PF08241"/>
    </source>
</evidence>
<proteinExistence type="predicted"/>
<protein>
    <submittedName>
        <fullName evidence="2">SAM-dependent methyltransferase</fullName>
    </submittedName>
</protein>